<organism evidence="1 2">
    <name type="scientific">Hepatospora eriocheir</name>
    <dbReference type="NCBI Taxonomy" id="1081669"/>
    <lineage>
        <taxon>Eukaryota</taxon>
        <taxon>Fungi</taxon>
        <taxon>Fungi incertae sedis</taxon>
        <taxon>Microsporidia</taxon>
        <taxon>Hepatosporidae</taxon>
        <taxon>Hepatospora</taxon>
    </lineage>
</organism>
<gene>
    <name evidence="1" type="ORF">HERIO_582</name>
</gene>
<dbReference type="VEuPathDB" id="MicrosporidiaDB:HERIO_582"/>
<proteinExistence type="predicted"/>
<protein>
    <submittedName>
        <fullName evidence="1">Uncharacterized protein</fullName>
    </submittedName>
</protein>
<comment type="caution">
    <text evidence="1">The sequence shown here is derived from an EMBL/GenBank/DDBJ whole genome shotgun (WGS) entry which is preliminary data.</text>
</comment>
<reference evidence="1 2" key="1">
    <citation type="journal article" date="2017" name="Environ. Microbiol.">
        <title>Decay of the glycolytic pathway and adaptation to intranuclear parasitism within Enterocytozoonidae microsporidia.</title>
        <authorList>
            <person name="Wiredu Boakye D."/>
            <person name="Jaroenlak P."/>
            <person name="Prachumwat A."/>
            <person name="Williams T.A."/>
            <person name="Bateman K.S."/>
            <person name="Itsathitphaisarn O."/>
            <person name="Sritunyalucksana K."/>
            <person name="Paszkiewicz K.H."/>
            <person name="Moore K.A."/>
            <person name="Stentiford G.D."/>
            <person name="Williams B.A."/>
        </authorList>
    </citation>
    <scope>NUCLEOTIDE SEQUENCE [LARGE SCALE GENOMIC DNA]</scope>
    <source>
        <strain evidence="1 2">GB1</strain>
    </source>
</reference>
<sequence length="597" mass="70228">MNLRRYECKYSDVDSKQVVSRFKEMHPDYFELTEWSKRVNYLDNNKLGLSDDEIMLYIIGKCESNFKIVSKLLELVDLSKLKTGYILSFINQKFTEVKLEKEILKLLGLLDEVTKVEFILSGAKFNVGKKAARYLELLEKIKLNNDIIKSVLNELNKIKYTGIIEKKRLVKSINYFNDKLNEESKADNLESNDIQPEIKERINIEFKKEDVVVEKIKEFEKIENEVIKEEEVDTNNLINVVKLKQNDLNNENYLNILNNNLINRNEVEVNDFIIFLVMNQIILNDDNILILISVLLTKELYYLLEVLDRIYPMSKLYKIYKKDERLMNVLVKIIGNITNKSNEIDELKVVIKEVEEFFDLLKILTNNKQNDEKNNSKVDFINRSLLEMSLVEEESFKKSKNEINVYEEIKQLSDENQIVEYFKNNNLNIRTLIHLNMINILSVLIRNNIGFDDHISDLLKLFRNDNDIMMGITLNSDYIKVLTALFDLVIEDSDTRIMKLIWRHSKNLTKWVDNKKARLLITTIDNIYRKHGSTLSKSTTTMLKVSLLHLTELCNVYSTNIMKFDSSKNFKEIASYITSNSDLPVEDIRSIFLKYKE</sequence>
<evidence type="ECO:0000313" key="1">
    <source>
        <dbReference type="EMBL" id="ORD97570.1"/>
    </source>
</evidence>
<dbReference type="AlphaFoldDB" id="A0A1X0QCS1"/>
<dbReference type="EMBL" id="LVKB01000018">
    <property type="protein sequence ID" value="ORD97570.1"/>
    <property type="molecule type" value="Genomic_DNA"/>
</dbReference>
<accession>A0A1X0QCS1</accession>
<dbReference type="Proteomes" id="UP000192356">
    <property type="component" value="Unassembled WGS sequence"/>
</dbReference>
<dbReference type="VEuPathDB" id="MicrosporidiaDB:A0H76_2254"/>
<keyword evidence="2" id="KW-1185">Reference proteome</keyword>
<name>A0A1X0QCS1_9MICR</name>
<evidence type="ECO:0000313" key="2">
    <source>
        <dbReference type="Proteomes" id="UP000192356"/>
    </source>
</evidence>